<name>A0ABW3JZ60_9BACT</name>
<accession>A0ABW3JZ60</accession>
<feature type="transmembrane region" description="Helical" evidence="1">
    <location>
        <begin position="514"/>
        <end position="532"/>
    </location>
</feature>
<keyword evidence="1" id="KW-0472">Membrane</keyword>
<gene>
    <name evidence="2" type="ORF">ACFQ21_07845</name>
</gene>
<feature type="transmembrane region" description="Helical" evidence="1">
    <location>
        <begin position="462"/>
        <end position="481"/>
    </location>
</feature>
<feature type="transmembrane region" description="Helical" evidence="1">
    <location>
        <begin position="291"/>
        <end position="311"/>
    </location>
</feature>
<feature type="transmembrane region" description="Helical" evidence="1">
    <location>
        <begin position="438"/>
        <end position="456"/>
    </location>
</feature>
<keyword evidence="1" id="KW-1133">Transmembrane helix</keyword>
<feature type="transmembrane region" description="Helical" evidence="1">
    <location>
        <begin position="99"/>
        <end position="118"/>
    </location>
</feature>
<dbReference type="RefSeq" id="WP_377577261.1">
    <property type="nucleotide sequence ID" value="NZ_JBHTKA010000001.1"/>
</dbReference>
<evidence type="ECO:0000313" key="2">
    <source>
        <dbReference type="EMBL" id="MFD0999214.1"/>
    </source>
</evidence>
<feature type="transmembrane region" description="Helical" evidence="1">
    <location>
        <begin position="222"/>
        <end position="241"/>
    </location>
</feature>
<dbReference type="EMBL" id="JBHTKA010000001">
    <property type="protein sequence ID" value="MFD0999214.1"/>
    <property type="molecule type" value="Genomic_DNA"/>
</dbReference>
<keyword evidence="1" id="KW-0812">Transmembrane</keyword>
<protein>
    <submittedName>
        <fullName evidence="2">Stage II sporulation protein M</fullName>
    </submittedName>
</protein>
<comment type="caution">
    <text evidence="2">The sequence shown here is derived from an EMBL/GenBank/DDBJ whole genome shotgun (WGS) entry which is preliminary data.</text>
</comment>
<keyword evidence="3" id="KW-1185">Reference proteome</keyword>
<dbReference type="PANTHER" id="PTHR35337">
    <property type="entry name" value="SLR1478 PROTEIN"/>
    <property type="match status" value="1"/>
</dbReference>
<feature type="transmembrane region" description="Helical" evidence="1">
    <location>
        <begin position="261"/>
        <end position="279"/>
    </location>
</feature>
<evidence type="ECO:0000313" key="3">
    <source>
        <dbReference type="Proteomes" id="UP001597112"/>
    </source>
</evidence>
<evidence type="ECO:0000256" key="1">
    <source>
        <dbReference type="SAM" id="Phobius"/>
    </source>
</evidence>
<proteinExistence type="predicted"/>
<sequence length="609" mass="69717">MKETRFIAQNKEKWLESETLLTSPVKDPEKLSNLFTQVVDDLSYSRTYYQNRSVRVYLNKIAREYFSIIYSNRKEKKNQFRLFWMDELPQIILFSKKQMLISLIVFLLAACIGVFSSMKDPQFASTILGESYVSMTKENIEKGDPMAVYKKGHQVDMFLGITFNNLMVAFRTYVFGVFLAIGTLAILLYNGIMVGCFQFFFIERGLAAESALTIWLHGTLEISSIILAGGAGLTLGSGLIFPGTYSRLQAFQLSAMRSLKLMLGITPIFVLAAIIESFLTRYTEVPDILRFFLIFLSAAFIIGYFVVYPWWKSKTGFEVPLVEVRLPPSLQEPTFFDRVKNNADIMKDALLFYKRHANKLLSWLLVASLAMTIARFVFEVEFYIPFYEEDWWLKLLSDMYYGLRTPDLTSLVINIAGTSLILYRVMMIVDAESKNAKTKFSVMAFGKTIVITAAIFGMVYTGYWGIFFLVFCYIVFMLYGFTQLTEEKNLFSAFGETWRLAAANFGQVMGLQMILLLITFSFLLVLSAPLIYMYTSILQWNFADTDVWSKGIIHFIELFIKTFAFNLIIPILTACAAYQYFSLKETADAEHLKKSIALVGTRLSKNSKV</sequence>
<dbReference type="Proteomes" id="UP001597112">
    <property type="component" value="Unassembled WGS sequence"/>
</dbReference>
<organism evidence="2 3">
    <name type="scientific">Ohtaekwangia kribbensis</name>
    <dbReference type="NCBI Taxonomy" id="688913"/>
    <lineage>
        <taxon>Bacteria</taxon>
        <taxon>Pseudomonadati</taxon>
        <taxon>Bacteroidota</taxon>
        <taxon>Cytophagia</taxon>
        <taxon>Cytophagales</taxon>
        <taxon>Fulvivirgaceae</taxon>
        <taxon>Ohtaekwangia</taxon>
    </lineage>
</organism>
<feature type="transmembrane region" description="Helical" evidence="1">
    <location>
        <begin position="360"/>
        <end position="378"/>
    </location>
</feature>
<dbReference type="PANTHER" id="PTHR35337:SF1">
    <property type="entry name" value="SLR1478 PROTEIN"/>
    <property type="match status" value="1"/>
</dbReference>
<feature type="transmembrane region" description="Helical" evidence="1">
    <location>
        <begin position="552"/>
        <end position="578"/>
    </location>
</feature>
<dbReference type="Pfam" id="PF01944">
    <property type="entry name" value="SpoIIM"/>
    <property type="match status" value="1"/>
</dbReference>
<reference evidence="3" key="1">
    <citation type="journal article" date="2019" name="Int. J. Syst. Evol. Microbiol.">
        <title>The Global Catalogue of Microorganisms (GCM) 10K type strain sequencing project: providing services to taxonomists for standard genome sequencing and annotation.</title>
        <authorList>
            <consortium name="The Broad Institute Genomics Platform"/>
            <consortium name="The Broad Institute Genome Sequencing Center for Infectious Disease"/>
            <person name="Wu L."/>
            <person name="Ma J."/>
        </authorList>
    </citation>
    <scope>NUCLEOTIDE SEQUENCE [LARGE SCALE GENOMIC DNA]</scope>
    <source>
        <strain evidence="3">CCUG 58938</strain>
    </source>
</reference>
<dbReference type="InterPro" id="IPR002798">
    <property type="entry name" value="SpoIIM-like"/>
</dbReference>
<feature type="transmembrane region" description="Helical" evidence="1">
    <location>
        <begin position="408"/>
        <end position="426"/>
    </location>
</feature>
<feature type="transmembrane region" description="Helical" evidence="1">
    <location>
        <begin position="173"/>
        <end position="202"/>
    </location>
</feature>